<feature type="signal peptide" evidence="1">
    <location>
        <begin position="1"/>
        <end position="18"/>
    </location>
</feature>
<name>A0A9P1IMU1_9PELO</name>
<evidence type="ECO:0000256" key="1">
    <source>
        <dbReference type="SAM" id="SignalP"/>
    </source>
</evidence>
<dbReference type="EMBL" id="CANHGI010000004">
    <property type="protein sequence ID" value="CAI5447510.1"/>
    <property type="molecule type" value="Genomic_DNA"/>
</dbReference>
<accession>A0A9P1IMU1</accession>
<keyword evidence="3" id="KW-1185">Reference proteome</keyword>
<gene>
    <name evidence="2" type="ORF">CAMP_LOCUS10147</name>
</gene>
<feature type="chain" id="PRO_5040457761" description="Galectin" evidence="1">
    <location>
        <begin position="19"/>
        <end position="188"/>
    </location>
</feature>
<evidence type="ECO:0000313" key="2">
    <source>
        <dbReference type="EMBL" id="CAI5447510.1"/>
    </source>
</evidence>
<proteinExistence type="predicted"/>
<dbReference type="Proteomes" id="UP001152747">
    <property type="component" value="Unassembled WGS sequence"/>
</dbReference>
<sequence length="188" mass="21099">MLRTFLVSSLMFWIGLKAQDSTNDVVSIKCGENKMSPKQSLIQFYSFNSEISTGEIMFTGNLTEKDLTIININRGIGSPSSLNKNVSLQLAFTTGIKTNLYEYKNDGELSFLRDTIQSCPLLLNKINTVKIKMFPDHFEIIVNGKLFADVKRLSQIGEKFKAATVKYGFAPTLIYLNCTHVSTYGENN</sequence>
<reference evidence="2" key="1">
    <citation type="submission" date="2022-11" db="EMBL/GenBank/DDBJ databases">
        <authorList>
            <person name="Kikuchi T."/>
        </authorList>
    </citation>
    <scope>NUCLEOTIDE SEQUENCE</scope>
    <source>
        <strain evidence="2">PS1010</strain>
    </source>
</reference>
<dbReference type="AlphaFoldDB" id="A0A9P1IMU1"/>
<organism evidence="2 3">
    <name type="scientific">Caenorhabditis angaria</name>
    <dbReference type="NCBI Taxonomy" id="860376"/>
    <lineage>
        <taxon>Eukaryota</taxon>
        <taxon>Metazoa</taxon>
        <taxon>Ecdysozoa</taxon>
        <taxon>Nematoda</taxon>
        <taxon>Chromadorea</taxon>
        <taxon>Rhabditida</taxon>
        <taxon>Rhabditina</taxon>
        <taxon>Rhabditomorpha</taxon>
        <taxon>Rhabditoidea</taxon>
        <taxon>Rhabditidae</taxon>
        <taxon>Peloderinae</taxon>
        <taxon>Caenorhabditis</taxon>
    </lineage>
</organism>
<evidence type="ECO:0000313" key="3">
    <source>
        <dbReference type="Proteomes" id="UP001152747"/>
    </source>
</evidence>
<evidence type="ECO:0008006" key="4">
    <source>
        <dbReference type="Google" id="ProtNLM"/>
    </source>
</evidence>
<comment type="caution">
    <text evidence="2">The sequence shown here is derived from an EMBL/GenBank/DDBJ whole genome shotgun (WGS) entry which is preliminary data.</text>
</comment>
<protein>
    <recommendedName>
        <fullName evidence="4">Galectin</fullName>
    </recommendedName>
</protein>
<keyword evidence="1" id="KW-0732">Signal</keyword>